<dbReference type="Gene3D" id="3.30.450.350">
    <property type="entry name" value="CHASE domain"/>
    <property type="match status" value="1"/>
</dbReference>
<dbReference type="Pfam" id="PF00563">
    <property type="entry name" value="EAL"/>
    <property type="match status" value="1"/>
</dbReference>
<feature type="domain" description="GGDEF" evidence="10">
    <location>
        <begin position="639"/>
        <end position="777"/>
    </location>
</feature>
<dbReference type="InterPro" id="IPR006189">
    <property type="entry name" value="CHASE_dom"/>
</dbReference>
<dbReference type="SUPFAM" id="SSF55073">
    <property type="entry name" value="Nucleotide cyclase"/>
    <property type="match status" value="1"/>
</dbReference>
<evidence type="ECO:0000256" key="3">
    <source>
        <dbReference type="ARBA" id="ARBA00022989"/>
    </source>
</evidence>
<protein>
    <submittedName>
        <fullName evidence="11">PAS domain S-box-containing protein/diguanylate cyclase (GGDEF) domain-containing protein</fullName>
    </submittedName>
</protein>
<dbReference type="Gene3D" id="3.30.70.270">
    <property type="match status" value="1"/>
</dbReference>
<comment type="subcellular location">
    <subcellularLocation>
        <location evidence="1">Membrane</location>
    </subcellularLocation>
</comment>
<keyword evidence="12" id="KW-1185">Reference proteome</keyword>
<dbReference type="STRING" id="32040.SAMN04489710_12328"/>
<name>A0A1I1Z5E0_9BURK</name>
<dbReference type="CDD" id="cd00130">
    <property type="entry name" value="PAS"/>
    <property type="match status" value="1"/>
</dbReference>
<dbReference type="FunFam" id="3.30.70.270:FF:000001">
    <property type="entry name" value="Diguanylate cyclase domain protein"/>
    <property type="match status" value="1"/>
</dbReference>
<feature type="domain" description="CHASE" evidence="8">
    <location>
        <begin position="147"/>
        <end position="242"/>
    </location>
</feature>
<dbReference type="PROSITE" id="PS50113">
    <property type="entry name" value="PAC"/>
    <property type="match status" value="1"/>
</dbReference>
<dbReference type="PROSITE" id="PS50839">
    <property type="entry name" value="CHASE"/>
    <property type="match status" value="1"/>
</dbReference>
<feature type="domain" description="PAS" evidence="6">
    <location>
        <begin position="350"/>
        <end position="421"/>
    </location>
</feature>
<dbReference type="CDD" id="cd01949">
    <property type="entry name" value="GGDEF"/>
    <property type="match status" value="1"/>
</dbReference>
<evidence type="ECO:0000259" key="10">
    <source>
        <dbReference type="PROSITE" id="PS50887"/>
    </source>
</evidence>
<dbReference type="Proteomes" id="UP000199517">
    <property type="component" value="Unassembled WGS sequence"/>
</dbReference>
<dbReference type="SMART" id="SM00086">
    <property type="entry name" value="PAC"/>
    <property type="match status" value="1"/>
</dbReference>
<dbReference type="Pfam" id="PF13426">
    <property type="entry name" value="PAS_9"/>
    <property type="match status" value="1"/>
</dbReference>
<evidence type="ECO:0000313" key="11">
    <source>
        <dbReference type="EMBL" id="SFE26975.1"/>
    </source>
</evidence>
<dbReference type="PANTHER" id="PTHR44757:SF2">
    <property type="entry name" value="BIOFILM ARCHITECTURE MAINTENANCE PROTEIN MBAA"/>
    <property type="match status" value="1"/>
</dbReference>
<dbReference type="PANTHER" id="PTHR44757">
    <property type="entry name" value="DIGUANYLATE CYCLASE DGCP"/>
    <property type="match status" value="1"/>
</dbReference>
<dbReference type="EMBL" id="FOMQ01000023">
    <property type="protein sequence ID" value="SFE26975.1"/>
    <property type="molecule type" value="Genomic_DNA"/>
</dbReference>
<dbReference type="CDD" id="cd01948">
    <property type="entry name" value="EAL"/>
    <property type="match status" value="1"/>
</dbReference>
<evidence type="ECO:0000256" key="2">
    <source>
        <dbReference type="ARBA" id="ARBA00022692"/>
    </source>
</evidence>
<dbReference type="RefSeq" id="WP_092957498.1">
    <property type="nucleotide sequence ID" value="NZ_FOMQ01000023.1"/>
</dbReference>
<dbReference type="GO" id="GO:0071111">
    <property type="term" value="F:cyclic-guanylate-specific phosphodiesterase activity"/>
    <property type="evidence" value="ECO:0007669"/>
    <property type="project" value="UniProtKB-EC"/>
</dbReference>
<dbReference type="Pfam" id="PF03924">
    <property type="entry name" value="CHASE"/>
    <property type="match status" value="1"/>
</dbReference>
<dbReference type="InterPro" id="IPR000700">
    <property type="entry name" value="PAS-assoc_C"/>
</dbReference>
<dbReference type="GO" id="GO:0007165">
    <property type="term" value="P:signal transduction"/>
    <property type="evidence" value="ECO:0007669"/>
    <property type="project" value="UniProtKB-ARBA"/>
</dbReference>
<dbReference type="Pfam" id="PF00990">
    <property type="entry name" value="GGDEF"/>
    <property type="match status" value="1"/>
</dbReference>
<evidence type="ECO:0000259" key="9">
    <source>
        <dbReference type="PROSITE" id="PS50883"/>
    </source>
</evidence>
<evidence type="ECO:0000259" key="7">
    <source>
        <dbReference type="PROSITE" id="PS50113"/>
    </source>
</evidence>
<dbReference type="OrthoDB" id="9813903at2"/>
<dbReference type="AlphaFoldDB" id="A0A1I1Z5E0"/>
<dbReference type="PROSITE" id="PS50883">
    <property type="entry name" value="EAL"/>
    <property type="match status" value="1"/>
</dbReference>
<dbReference type="NCBIfam" id="TIGR00229">
    <property type="entry name" value="sensory_box"/>
    <property type="match status" value="1"/>
</dbReference>
<evidence type="ECO:0000313" key="12">
    <source>
        <dbReference type="Proteomes" id="UP000199517"/>
    </source>
</evidence>
<dbReference type="InterPro" id="IPR000014">
    <property type="entry name" value="PAS"/>
</dbReference>
<dbReference type="InterPro" id="IPR001610">
    <property type="entry name" value="PAC"/>
</dbReference>
<dbReference type="Gene3D" id="3.20.20.450">
    <property type="entry name" value="EAL domain"/>
    <property type="match status" value="1"/>
</dbReference>
<dbReference type="InterPro" id="IPR043128">
    <property type="entry name" value="Rev_trsase/Diguanyl_cyclase"/>
</dbReference>
<dbReference type="GO" id="GO:0071732">
    <property type="term" value="P:cellular response to nitric oxide"/>
    <property type="evidence" value="ECO:0007669"/>
    <property type="project" value="UniProtKB-ARBA"/>
</dbReference>
<dbReference type="SUPFAM" id="SSF141868">
    <property type="entry name" value="EAL domain-like"/>
    <property type="match status" value="1"/>
</dbReference>
<dbReference type="InterPro" id="IPR029787">
    <property type="entry name" value="Nucleotide_cyclase"/>
</dbReference>
<dbReference type="Gene3D" id="3.30.450.20">
    <property type="entry name" value="PAS domain"/>
    <property type="match status" value="2"/>
</dbReference>
<dbReference type="FunFam" id="3.20.20.450:FF:000001">
    <property type="entry name" value="Cyclic di-GMP phosphodiesterase yahA"/>
    <property type="match status" value="1"/>
</dbReference>
<dbReference type="InterPro" id="IPR052155">
    <property type="entry name" value="Biofilm_reg_signaling"/>
</dbReference>
<comment type="catalytic activity">
    <reaction evidence="5">
        <text>3',3'-c-di-GMP + H2O = 5'-phosphoguanylyl(3'-&gt;5')guanosine + H(+)</text>
        <dbReference type="Rhea" id="RHEA:24902"/>
        <dbReference type="ChEBI" id="CHEBI:15377"/>
        <dbReference type="ChEBI" id="CHEBI:15378"/>
        <dbReference type="ChEBI" id="CHEBI:58754"/>
        <dbReference type="ChEBI" id="CHEBI:58805"/>
        <dbReference type="EC" id="3.1.4.52"/>
    </reaction>
    <physiologicalReaction direction="left-to-right" evidence="5">
        <dbReference type="Rhea" id="RHEA:24903"/>
    </physiologicalReaction>
</comment>
<dbReference type="InterPro" id="IPR000160">
    <property type="entry name" value="GGDEF_dom"/>
</dbReference>
<proteinExistence type="predicted"/>
<evidence type="ECO:0000256" key="5">
    <source>
        <dbReference type="ARBA" id="ARBA00051114"/>
    </source>
</evidence>
<feature type="domain" description="EAL" evidence="9">
    <location>
        <begin position="786"/>
        <end position="1039"/>
    </location>
</feature>
<dbReference type="SMART" id="SM00267">
    <property type="entry name" value="GGDEF"/>
    <property type="match status" value="1"/>
</dbReference>
<dbReference type="GO" id="GO:0016020">
    <property type="term" value="C:membrane"/>
    <property type="evidence" value="ECO:0007669"/>
    <property type="project" value="UniProtKB-SubCell"/>
</dbReference>
<keyword evidence="3" id="KW-1133">Transmembrane helix</keyword>
<evidence type="ECO:0000256" key="4">
    <source>
        <dbReference type="ARBA" id="ARBA00023136"/>
    </source>
</evidence>
<dbReference type="NCBIfam" id="TIGR00254">
    <property type="entry name" value="GGDEF"/>
    <property type="match status" value="1"/>
</dbReference>
<feature type="domain" description="PAC" evidence="7">
    <location>
        <begin position="427"/>
        <end position="479"/>
    </location>
</feature>
<dbReference type="PROSITE" id="PS50887">
    <property type="entry name" value="GGDEF"/>
    <property type="match status" value="1"/>
</dbReference>
<dbReference type="PROSITE" id="PS50112">
    <property type="entry name" value="PAS"/>
    <property type="match status" value="1"/>
</dbReference>
<sequence>MPFPSIQRLLPWLRGPGIAVLLAGLVASASLWQWQRNAVAGIAQERFTREATAATLALESRIGSYVGLLTGLRGLFLANPRLGRADFENALRELRLGQQYAGVVNLAFTRYVVQSEKQAFEASVRADTSQHPDGFPKFAIRPEGNRPDYYVADYVWPRSGNEGVMGLDVGAMDATMESVRYSRDSGSAVASAPYDLAQATEHRAAFSLRLPVFIDTDGAGRRYIGSVAATIRFHDLIRALREEGRLAGMAMGAQDMGSVRGVHSAGARSLLSLPAARGTPLPPYEREIQVHDRRWKLRFVPESSFLSPAEQALPAVTAVAGGLATLLLALFASGRRWRLWLRQSPERSPGDVRFQALFDQAAVGVVQVDTRSGRFVRANGRFCEMLGYTPQELERLTVRDITHDEDRLQSQSFIDRMAADEGGSDELRYEKRYRHKAGHTVWAELRLGPMRGRGVPSGHHIAVVQDITERKRMEDAHQGSEARLRQMLYRLPVGVCLVDPDGILRFRNERFDQICRLGEQGALSMHEWWCLVLPDAALREQAMADWDAACEAARAGGGTIPAREHAITCGDATVHPVDMAGVRLDGVCLITLVDLSQHKAAEREIHYLAYYDPLTQLPNRRLLVDQLQQALAASTRRGRCGAVLMLDLDNFKTLNETQGHERGDLLLRQVAQCLRSCVRTEDTVARHGGDEFVVVLEDLGQSPQGAAARAEEMGQKILAAMRQPFLLEGEARHTTLSMGVTVFQGVRETADELLQRADLAMYQAKAGGRNALRFYDPQMQASVAARAALESDLRDGLGRGEFELFYQPQVYLGRIMGAEALLRWRHPVRGFVSPAEFIPLAEETGLILPLGEWVLRAACERLALWARQPALAPLGLSVNVSARQFHQGGFVGQVLAALAGSGAEGHRLKLEMTESLLLQDLEDTIAKMQQLRAYGVGFSLDDFGTGYSSLAYLKRLPLDELKIDQSFVRDVLTDPNDASIARTIVALGTSLGLRVIAEGVETEAQRVFLERNRCNAWQGYLLSRPIDADAFEQLVIARAAGDALGAGIPVGSD</sequence>
<dbReference type="InterPro" id="IPR042240">
    <property type="entry name" value="CHASE_sf"/>
</dbReference>
<dbReference type="SMART" id="SM00091">
    <property type="entry name" value="PAS"/>
    <property type="match status" value="2"/>
</dbReference>
<dbReference type="SMART" id="SM01079">
    <property type="entry name" value="CHASE"/>
    <property type="match status" value="1"/>
</dbReference>
<dbReference type="InterPro" id="IPR035965">
    <property type="entry name" value="PAS-like_dom_sf"/>
</dbReference>
<gene>
    <name evidence="11" type="ORF">SAMN04489710_12328</name>
</gene>
<organism evidence="11 12">
    <name type="scientific">Paracidovorax konjaci</name>
    <dbReference type="NCBI Taxonomy" id="32040"/>
    <lineage>
        <taxon>Bacteria</taxon>
        <taxon>Pseudomonadati</taxon>
        <taxon>Pseudomonadota</taxon>
        <taxon>Betaproteobacteria</taxon>
        <taxon>Burkholderiales</taxon>
        <taxon>Comamonadaceae</taxon>
        <taxon>Paracidovorax</taxon>
    </lineage>
</organism>
<keyword evidence="4" id="KW-0472">Membrane</keyword>
<evidence type="ECO:0000259" key="8">
    <source>
        <dbReference type="PROSITE" id="PS50839"/>
    </source>
</evidence>
<dbReference type="SMART" id="SM00052">
    <property type="entry name" value="EAL"/>
    <property type="match status" value="1"/>
</dbReference>
<dbReference type="InterPro" id="IPR001633">
    <property type="entry name" value="EAL_dom"/>
</dbReference>
<dbReference type="SUPFAM" id="SSF55785">
    <property type="entry name" value="PYP-like sensor domain (PAS domain)"/>
    <property type="match status" value="2"/>
</dbReference>
<accession>A0A1I1Z5E0</accession>
<keyword evidence="2" id="KW-0812">Transmembrane</keyword>
<dbReference type="InterPro" id="IPR035919">
    <property type="entry name" value="EAL_sf"/>
</dbReference>
<reference evidence="12" key="1">
    <citation type="submission" date="2016-10" db="EMBL/GenBank/DDBJ databases">
        <authorList>
            <person name="Varghese N."/>
            <person name="Submissions S."/>
        </authorList>
    </citation>
    <scope>NUCLEOTIDE SEQUENCE [LARGE SCALE GENOMIC DNA]</scope>
    <source>
        <strain evidence="12">DSM 7481</strain>
    </source>
</reference>
<evidence type="ECO:0000259" key="6">
    <source>
        <dbReference type="PROSITE" id="PS50112"/>
    </source>
</evidence>
<evidence type="ECO:0000256" key="1">
    <source>
        <dbReference type="ARBA" id="ARBA00004370"/>
    </source>
</evidence>